<sequence>MNGSLSRAFRERGNEEGVTLAGYFAGKGTKGGGRKAQEVGCGDGGRGGLMQARGEDYKPTLWRKCRRSNLRCTEVGIGVDDCVLTEVDGEEGRRRSSRVDAEEDEDDLECEGRGDGKWRQLEILRVEYVVTLLPSIYYSLTTGSGVIAVSISAAADARAPSRRYGYRSSVRTQAAGDVPVEYSQSVAVRRILEESRRHRRASGSLEALQSELACCCVDVLVDVIGHGANENGCGRQ</sequence>
<accession>A0AAW0AM67</accession>
<evidence type="ECO:0000313" key="2">
    <source>
        <dbReference type="Proteomes" id="UP001362999"/>
    </source>
</evidence>
<keyword evidence="2" id="KW-1185">Reference proteome</keyword>
<protein>
    <submittedName>
        <fullName evidence="1">Uncharacterized protein</fullName>
    </submittedName>
</protein>
<dbReference type="AlphaFoldDB" id="A0AAW0AM67"/>
<comment type="caution">
    <text evidence="1">The sequence shown here is derived from an EMBL/GenBank/DDBJ whole genome shotgun (WGS) entry which is preliminary data.</text>
</comment>
<proteinExistence type="predicted"/>
<gene>
    <name evidence="1" type="ORF">R3P38DRAFT_2787844</name>
</gene>
<evidence type="ECO:0000313" key="1">
    <source>
        <dbReference type="EMBL" id="KAK7014316.1"/>
    </source>
</evidence>
<name>A0AAW0AM67_9AGAR</name>
<organism evidence="1 2">
    <name type="scientific">Favolaschia claudopus</name>
    <dbReference type="NCBI Taxonomy" id="2862362"/>
    <lineage>
        <taxon>Eukaryota</taxon>
        <taxon>Fungi</taxon>
        <taxon>Dikarya</taxon>
        <taxon>Basidiomycota</taxon>
        <taxon>Agaricomycotina</taxon>
        <taxon>Agaricomycetes</taxon>
        <taxon>Agaricomycetidae</taxon>
        <taxon>Agaricales</taxon>
        <taxon>Marasmiineae</taxon>
        <taxon>Mycenaceae</taxon>
        <taxon>Favolaschia</taxon>
    </lineage>
</organism>
<reference evidence="1 2" key="1">
    <citation type="journal article" date="2024" name="J Genomics">
        <title>Draft genome sequencing and assembly of Favolaschia claudopus CIRM-BRFM 2984 isolated from oak limbs.</title>
        <authorList>
            <person name="Navarro D."/>
            <person name="Drula E."/>
            <person name="Chaduli D."/>
            <person name="Cazenave R."/>
            <person name="Ahrendt S."/>
            <person name="Wang J."/>
            <person name="Lipzen A."/>
            <person name="Daum C."/>
            <person name="Barry K."/>
            <person name="Grigoriev I.V."/>
            <person name="Favel A."/>
            <person name="Rosso M.N."/>
            <person name="Martin F."/>
        </authorList>
    </citation>
    <scope>NUCLEOTIDE SEQUENCE [LARGE SCALE GENOMIC DNA]</scope>
    <source>
        <strain evidence="1 2">CIRM-BRFM 2984</strain>
    </source>
</reference>
<dbReference type="EMBL" id="JAWWNJ010000057">
    <property type="protein sequence ID" value="KAK7014316.1"/>
    <property type="molecule type" value="Genomic_DNA"/>
</dbReference>
<dbReference type="Proteomes" id="UP001362999">
    <property type="component" value="Unassembled WGS sequence"/>
</dbReference>